<dbReference type="Gene3D" id="3.40.50.300">
    <property type="entry name" value="P-loop containing nucleotide triphosphate hydrolases"/>
    <property type="match status" value="1"/>
</dbReference>
<dbReference type="GO" id="GO:0005524">
    <property type="term" value="F:ATP binding"/>
    <property type="evidence" value="ECO:0007669"/>
    <property type="project" value="UniProtKB-KW"/>
</dbReference>
<evidence type="ECO:0000256" key="2">
    <source>
        <dbReference type="ARBA" id="ARBA00022840"/>
    </source>
</evidence>
<evidence type="ECO:0000313" key="4">
    <source>
        <dbReference type="Proteomes" id="UP000269097"/>
    </source>
</evidence>
<dbReference type="SUPFAM" id="SSF52540">
    <property type="entry name" value="P-loop containing nucleoside triphosphate hydrolases"/>
    <property type="match status" value="1"/>
</dbReference>
<dbReference type="InterPro" id="IPR033756">
    <property type="entry name" value="YlxH/NBP35"/>
</dbReference>
<dbReference type="EMBL" id="CP033433">
    <property type="protein sequence ID" value="AYQ75007.1"/>
    <property type="molecule type" value="Genomic_DNA"/>
</dbReference>
<organism evidence="3 4">
    <name type="scientific">Cohnella candidum</name>
    <dbReference type="NCBI Taxonomy" id="2674991"/>
    <lineage>
        <taxon>Bacteria</taxon>
        <taxon>Bacillati</taxon>
        <taxon>Bacillota</taxon>
        <taxon>Bacilli</taxon>
        <taxon>Bacillales</taxon>
        <taxon>Paenibacillaceae</taxon>
        <taxon>Cohnella</taxon>
    </lineage>
</organism>
<keyword evidence="1" id="KW-0547">Nucleotide-binding</keyword>
<keyword evidence="4" id="KW-1185">Reference proteome</keyword>
<evidence type="ECO:0000313" key="3">
    <source>
        <dbReference type="EMBL" id="AYQ75007.1"/>
    </source>
</evidence>
<dbReference type="GO" id="GO:0016887">
    <property type="term" value="F:ATP hydrolysis activity"/>
    <property type="evidence" value="ECO:0007669"/>
    <property type="project" value="TreeGrafter"/>
</dbReference>
<name>A0A3G3K4M8_9BACL</name>
<protein>
    <submittedName>
        <fullName evidence="3">MinD/ParA family protein</fullName>
    </submittedName>
</protein>
<dbReference type="GO" id="GO:0009898">
    <property type="term" value="C:cytoplasmic side of plasma membrane"/>
    <property type="evidence" value="ECO:0007669"/>
    <property type="project" value="TreeGrafter"/>
</dbReference>
<reference evidence="3 4" key="1">
    <citation type="submission" date="2018-10" db="EMBL/GenBank/DDBJ databases">
        <title>Genome Sequence of Cohnella sp.</title>
        <authorList>
            <person name="Srinivasan S."/>
            <person name="Kim M.K."/>
        </authorList>
    </citation>
    <scope>NUCLEOTIDE SEQUENCE [LARGE SCALE GENOMIC DNA]</scope>
    <source>
        <strain evidence="3 4">18JY8-7</strain>
    </source>
</reference>
<dbReference type="RefSeq" id="WP_123043087.1">
    <property type="nucleotide sequence ID" value="NZ_CP033433.1"/>
</dbReference>
<dbReference type="Proteomes" id="UP000269097">
    <property type="component" value="Chromosome"/>
</dbReference>
<keyword evidence="2" id="KW-0067">ATP-binding</keyword>
<dbReference type="GO" id="GO:0005829">
    <property type="term" value="C:cytosol"/>
    <property type="evidence" value="ECO:0007669"/>
    <property type="project" value="TreeGrafter"/>
</dbReference>
<dbReference type="AlphaFoldDB" id="A0A3G3K4M8"/>
<proteinExistence type="predicted"/>
<evidence type="ECO:0000256" key="1">
    <source>
        <dbReference type="ARBA" id="ARBA00022741"/>
    </source>
</evidence>
<dbReference type="KEGG" id="coh:EAV92_22080"/>
<dbReference type="InterPro" id="IPR027417">
    <property type="entry name" value="P-loop_NTPase"/>
</dbReference>
<dbReference type="Pfam" id="PF10609">
    <property type="entry name" value="ParA"/>
    <property type="match status" value="1"/>
</dbReference>
<dbReference type="PANTHER" id="PTHR43384">
    <property type="entry name" value="SEPTUM SITE-DETERMINING PROTEIN MIND HOMOLOG, CHLOROPLASTIC-RELATED"/>
    <property type="match status" value="1"/>
</dbReference>
<dbReference type="GO" id="GO:0051782">
    <property type="term" value="P:negative regulation of cell division"/>
    <property type="evidence" value="ECO:0007669"/>
    <property type="project" value="TreeGrafter"/>
</dbReference>
<gene>
    <name evidence="3" type="ORF">EAV92_22080</name>
</gene>
<dbReference type="InterPro" id="IPR050625">
    <property type="entry name" value="ParA/MinD_ATPase"/>
</dbReference>
<sequence>MSQSPKSDGNEPSAKRGEMIALCSAKGGIGRTVMAVNLAVALSKKNVQVGLLDGNFQFGDIALALDLQPTFTIKDVVEGIGEMDRYALSGFLIHHGSGVKTLAAPERPEFADLVTPAVIDRVCDLLLAQTDYLVVDTGAGLSEQTLQFIEKADQIFVLTTLEMTAIKNTKLMLETLEVLGYRHKTQLVVNRATMESVIKASDVPDILGYETSMFVPNEWQLATQSLNTGIPFVQNQAKTDLAKALFKWAEQLVIRREISVFKPKSGSFLQQLFHKTSKNITSIF</sequence>
<accession>A0A3G3K4M8</accession>
<dbReference type="PANTHER" id="PTHR43384:SF13">
    <property type="entry name" value="SLR0110 PROTEIN"/>
    <property type="match status" value="1"/>
</dbReference>